<feature type="domain" description="Penicillin-binding protein transpeptidase" evidence="12">
    <location>
        <begin position="831"/>
        <end position="975"/>
    </location>
</feature>
<accession>A0A1M5X3D7</accession>
<evidence type="ECO:0000256" key="9">
    <source>
        <dbReference type="ARBA" id="ARBA00023136"/>
    </source>
</evidence>
<dbReference type="EMBL" id="FQXM01000023">
    <property type="protein sequence ID" value="SHH94330.1"/>
    <property type="molecule type" value="Genomic_DNA"/>
</dbReference>
<sequence>MKKTKGKKNYRYFSFGIVVVIIFVVIISRLVFLQLVRGDEYREQAINRINREIQQDAPRGSILDRNGIVLAEDKQGYSITFTETEESKENIFETMELLFGVLNEHNIKIEDSLALKVNPLRFEFNSTNPDTIKARELRFKKDRGIDDFIVKSGLIEGKTNIKDLTDEEEKIVDKAVLEFSTEDTYQFMLELYGIEYVEKKEAYKNLYDELSTNYVTILNELLEKYQINNVDNEEKMNNLFRALYNNGKDTELIKLLDEYSIENVTLSDEVKREYLLVKDGLKMNSYSGSKSVTIASNIDKETALIINQMYADLPGIVVDVDMNRIYPYGEMASSAIGYLSKISPLKETEYEEKGYDANSDYIGAAGIEGALESTLKGEKGVVFAEINKQGRIVKEIAEKPAYPGNDVKLTIDMNLQTVAEKALEEALTVQQGAGTHGSDNVDTTNATRGAAVVIDVNTGKILAMVSKPGYDPNILSTAGMLTPELQQKYFNPDLEALGTEYVTNLLKRSSAAREVYNGNEVSEIVNKLFPVDESIEDNDSIRQDKFDIFPKYLFNYATQALTPPGSTFKPLMSIAALEENVVSPNETIRDGHYYLKYYADKTAKKNTSLHSGQSFNIYDALKVSNNWFFYEMGSRLYEKYKNDEDLNNGIDAIAKWAWQFGLGVPQGGSPYTGIEISEKFGQVYNYASNKKTMEAIYIKTLYDTNLIQGRSMESGDPTFIGVNLNVDSNDDEKIIEIKDEIKNYVAEKINDEGTLKELNGEKSSVKKNIEKLLTDLIKIDNEFKGFYDKEKATNDDFDKMVATQFDYISSAIFSSIYNARSEISNSNNLISASIGQGTNQFTPLQLAIYTAAIANGGTRYEVSLVDSIINPQGETIKEFQPKVLNKIDIGESTLNEVKEGMRRVDGEERGTAYSVFNNFPIETAGKTGSATFASYQEKIGRTAYGVYVGFAPLENPEIAISVVIFDGGHGGEIAGIAKAVYEEYFKETLKTQYPGYVPTYNYTNSTNGTAQNENTEANNNLEVNYDNGSTRIISED</sequence>
<dbReference type="InterPro" id="IPR012338">
    <property type="entry name" value="Beta-lactam/transpept-like"/>
</dbReference>
<evidence type="ECO:0000256" key="10">
    <source>
        <dbReference type="ARBA" id="ARBA00023316"/>
    </source>
</evidence>
<dbReference type="OrthoDB" id="9757901at2"/>
<evidence type="ECO:0000313" key="14">
    <source>
        <dbReference type="EMBL" id="SHH94330.1"/>
    </source>
</evidence>
<protein>
    <submittedName>
        <fullName evidence="14">Penicillin-binding protein 2</fullName>
    </submittedName>
</protein>
<evidence type="ECO:0000256" key="7">
    <source>
        <dbReference type="ARBA" id="ARBA00022984"/>
    </source>
</evidence>
<feature type="domain" description="Penicillin-binding protein transpeptidase" evidence="12">
    <location>
        <begin position="449"/>
        <end position="675"/>
    </location>
</feature>
<evidence type="ECO:0000259" key="12">
    <source>
        <dbReference type="Pfam" id="PF00905"/>
    </source>
</evidence>
<dbReference type="Proteomes" id="UP000184447">
    <property type="component" value="Unassembled WGS sequence"/>
</dbReference>
<feature type="domain" description="Penicillin-binding protein dimerisation" evidence="13">
    <location>
        <begin position="55"/>
        <end position="396"/>
    </location>
</feature>
<dbReference type="Pfam" id="PF03717">
    <property type="entry name" value="PBP_dimer"/>
    <property type="match status" value="1"/>
</dbReference>
<dbReference type="Pfam" id="PF00905">
    <property type="entry name" value="Transpeptidase"/>
    <property type="match status" value="2"/>
</dbReference>
<dbReference type="Gene3D" id="3.30.1390.30">
    <property type="entry name" value="Penicillin-binding protein 2a, domain 3"/>
    <property type="match status" value="1"/>
</dbReference>
<dbReference type="InterPro" id="IPR050515">
    <property type="entry name" value="Beta-lactam/transpept"/>
</dbReference>
<dbReference type="InterPro" id="IPR001460">
    <property type="entry name" value="PCN-bd_Tpept"/>
</dbReference>
<keyword evidence="6" id="KW-0133">Cell shape</keyword>
<dbReference type="GO" id="GO:0005886">
    <property type="term" value="C:plasma membrane"/>
    <property type="evidence" value="ECO:0007669"/>
    <property type="project" value="UniProtKB-SubCell"/>
</dbReference>
<gene>
    <name evidence="14" type="ORF">SAMN02745207_03310</name>
</gene>
<evidence type="ECO:0000256" key="11">
    <source>
        <dbReference type="SAM" id="Phobius"/>
    </source>
</evidence>
<evidence type="ECO:0000256" key="6">
    <source>
        <dbReference type="ARBA" id="ARBA00022960"/>
    </source>
</evidence>
<organism evidence="14 15">
    <name type="scientific">Clostridium grantii DSM 8605</name>
    <dbReference type="NCBI Taxonomy" id="1121316"/>
    <lineage>
        <taxon>Bacteria</taxon>
        <taxon>Bacillati</taxon>
        <taxon>Bacillota</taxon>
        <taxon>Clostridia</taxon>
        <taxon>Eubacteriales</taxon>
        <taxon>Clostridiaceae</taxon>
        <taxon>Clostridium</taxon>
    </lineage>
</organism>
<keyword evidence="5 11" id="KW-0812">Transmembrane</keyword>
<dbReference type="PANTHER" id="PTHR30627:SF2">
    <property type="entry name" value="PEPTIDOGLYCAN D,D-TRANSPEPTIDASE MRDA"/>
    <property type="match status" value="1"/>
</dbReference>
<dbReference type="GO" id="GO:0008658">
    <property type="term" value="F:penicillin binding"/>
    <property type="evidence" value="ECO:0007669"/>
    <property type="project" value="InterPro"/>
</dbReference>
<dbReference type="GO" id="GO:0009252">
    <property type="term" value="P:peptidoglycan biosynthetic process"/>
    <property type="evidence" value="ECO:0007669"/>
    <property type="project" value="UniProtKB-KW"/>
</dbReference>
<keyword evidence="9 11" id="KW-0472">Membrane</keyword>
<keyword evidence="15" id="KW-1185">Reference proteome</keyword>
<keyword evidence="10" id="KW-0961">Cell wall biogenesis/degradation</keyword>
<evidence type="ECO:0000256" key="1">
    <source>
        <dbReference type="ARBA" id="ARBA00004167"/>
    </source>
</evidence>
<evidence type="ECO:0000256" key="2">
    <source>
        <dbReference type="ARBA" id="ARBA00004236"/>
    </source>
</evidence>
<dbReference type="InterPro" id="IPR036138">
    <property type="entry name" value="PBP_dimer_sf"/>
</dbReference>
<dbReference type="GO" id="GO:0008360">
    <property type="term" value="P:regulation of cell shape"/>
    <property type="evidence" value="ECO:0007669"/>
    <property type="project" value="UniProtKB-KW"/>
</dbReference>
<keyword evidence="8 11" id="KW-1133">Transmembrane helix</keyword>
<name>A0A1M5X3D7_9CLOT</name>
<dbReference type="InterPro" id="IPR005311">
    <property type="entry name" value="PBP_dimer"/>
</dbReference>
<dbReference type="GO" id="GO:0071972">
    <property type="term" value="F:peptidoglycan L,D-transpeptidase activity"/>
    <property type="evidence" value="ECO:0007669"/>
    <property type="project" value="TreeGrafter"/>
</dbReference>
<comment type="subcellular location">
    <subcellularLocation>
        <location evidence="2">Cell membrane</location>
    </subcellularLocation>
    <subcellularLocation>
        <location evidence="1">Membrane</location>
        <topology evidence="1">Single-pass membrane protein</topology>
    </subcellularLocation>
</comment>
<proteinExistence type="inferred from homology"/>
<evidence type="ECO:0000256" key="4">
    <source>
        <dbReference type="ARBA" id="ARBA00022475"/>
    </source>
</evidence>
<dbReference type="Gene3D" id="3.40.710.10">
    <property type="entry name" value="DD-peptidase/beta-lactamase superfamily"/>
    <property type="match status" value="2"/>
</dbReference>
<keyword evidence="4" id="KW-1003">Cell membrane</keyword>
<evidence type="ECO:0000256" key="8">
    <source>
        <dbReference type="ARBA" id="ARBA00022989"/>
    </source>
</evidence>
<comment type="similarity">
    <text evidence="3">Belongs to the transpeptidase family.</text>
</comment>
<dbReference type="RefSeq" id="WP_073339683.1">
    <property type="nucleotide sequence ID" value="NZ_FQXM01000023.1"/>
</dbReference>
<evidence type="ECO:0000313" key="15">
    <source>
        <dbReference type="Proteomes" id="UP000184447"/>
    </source>
</evidence>
<dbReference type="Gene3D" id="3.90.1310.10">
    <property type="entry name" value="Penicillin-binding protein 2a (Domain 2)"/>
    <property type="match status" value="2"/>
</dbReference>
<evidence type="ECO:0000256" key="3">
    <source>
        <dbReference type="ARBA" id="ARBA00007171"/>
    </source>
</evidence>
<dbReference type="SUPFAM" id="SSF56601">
    <property type="entry name" value="beta-lactamase/transpeptidase-like"/>
    <property type="match status" value="1"/>
</dbReference>
<feature type="transmembrane region" description="Helical" evidence="11">
    <location>
        <begin position="12"/>
        <end position="32"/>
    </location>
</feature>
<dbReference type="GO" id="GO:0071555">
    <property type="term" value="P:cell wall organization"/>
    <property type="evidence" value="ECO:0007669"/>
    <property type="project" value="UniProtKB-KW"/>
</dbReference>
<dbReference type="SUPFAM" id="SSF56519">
    <property type="entry name" value="Penicillin binding protein dimerisation domain"/>
    <property type="match status" value="1"/>
</dbReference>
<dbReference type="PANTHER" id="PTHR30627">
    <property type="entry name" value="PEPTIDOGLYCAN D,D-TRANSPEPTIDASE"/>
    <property type="match status" value="1"/>
</dbReference>
<reference evidence="14 15" key="1">
    <citation type="submission" date="2016-11" db="EMBL/GenBank/DDBJ databases">
        <authorList>
            <person name="Jaros S."/>
            <person name="Januszkiewicz K."/>
            <person name="Wedrychowicz H."/>
        </authorList>
    </citation>
    <scope>NUCLEOTIDE SEQUENCE [LARGE SCALE GENOMIC DNA]</scope>
    <source>
        <strain evidence="14 15">DSM 8605</strain>
    </source>
</reference>
<keyword evidence="7" id="KW-0573">Peptidoglycan synthesis</keyword>
<evidence type="ECO:0000259" key="13">
    <source>
        <dbReference type="Pfam" id="PF03717"/>
    </source>
</evidence>
<dbReference type="AlphaFoldDB" id="A0A1M5X3D7"/>
<dbReference type="STRING" id="1121316.SAMN02745207_03310"/>
<evidence type="ECO:0000256" key="5">
    <source>
        <dbReference type="ARBA" id="ARBA00022692"/>
    </source>
</evidence>